<protein>
    <submittedName>
        <fullName evidence="3">5458_t:CDS:1</fullName>
    </submittedName>
</protein>
<dbReference type="Gene3D" id="3.40.30.10">
    <property type="entry name" value="Glutaredoxin"/>
    <property type="match status" value="1"/>
</dbReference>
<evidence type="ECO:0000259" key="2">
    <source>
        <dbReference type="Pfam" id="PF06110"/>
    </source>
</evidence>
<dbReference type="InterPro" id="IPR010357">
    <property type="entry name" value="TXNDC17_dom"/>
</dbReference>
<keyword evidence="4" id="KW-1185">Reference proteome</keyword>
<dbReference type="AlphaFoldDB" id="A0A9N9I8K8"/>
<feature type="domain" description="Thioredoxin" evidence="2">
    <location>
        <begin position="12"/>
        <end position="120"/>
    </location>
</feature>
<name>A0A9N9I8K8_9GLOM</name>
<comment type="caution">
    <text evidence="3">The sequence shown here is derived from an EMBL/GenBank/DDBJ whole genome shotgun (WGS) entry which is preliminary data.</text>
</comment>
<reference evidence="3" key="1">
    <citation type="submission" date="2021-06" db="EMBL/GenBank/DDBJ databases">
        <authorList>
            <person name="Kallberg Y."/>
            <person name="Tangrot J."/>
            <person name="Rosling A."/>
        </authorList>
    </citation>
    <scope>NUCLEOTIDE SEQUENCE</scope>
    <source>
        <strain evidence="3">MA453B</strain>
    </source>
</reference>
<dbReference type="Proteomes" id="UP000789405">
    <property type="component" value="Unassembled WGS sequence"/>
</dbReference>
<dbReference type="GO" id="GO:0047134">
    <property type="term" value="F:protein-disulfide reductase [NAD(P)H] activity"/>
    <property type="evidence" value="ECO:0007669"/>
    <property type="project" value="InterPro"/>
</dbReference>
<comment type="similarity">
    <text evidence="1">Belongs to the thioredoxin family.</text>
</comment>
<organism evidence="3 4">
    <name type="scientific">Dentiscutata erythropus</name>
    <dbReference type="NCBI Taxonomy" id="1348616"/>
    <lineage>
        <taxon>Eukaryota</taxon>
        <taxon>Fungi</taxon>
        <taxon>Fungi incertae sedis</taxon>
        <taxon>Mucoromycota</taxon>
        <taxon>Glomeromycotina</taxon>
        <taxon>Glomeromycetes</taxon>
        <taxon>Diversisporales</taxon>
        <taxon>Gigasporaceae</taxon>
        <taxon>Dentiscutata</taxon>
    </lineage>
</organism>
<dbReference type="Pfam" id="PF06110">
    <property type="entry name" value="TXD17-like_Trx"/>
    <property type="match status" value="1"/>
</dbReference>
<sequence>MVEQIEIKEPTNFDEKINDIVKNYSDKNIYVLFYGDWCPDCRNADPIINNYVGKKANNVLIKASVGSKIDYQSSPYKRYSRIQLQRIPTLIKWSANQENDKRLVENQCEDENLLTEFFSD</sequence>
<evidence type="ECO:0000313" key="3">
    <source>
        <dbReference type="EMBL" id="CAG8726363.1"/>
    </source>
</evidence>
<dbReference type="InterPro" id="IPR036249">
    <property type="entry name" value="Thioredoxin-like_sf"/>
</dbReference>
<evidence type="ECO:0000313" key="4">
    <source>
        <dbReference type="Proteomes" id="UP000789405"/>
    </source>
</evidence>
<evidence type="ECO:0000256" key="1">
    <source>
        <dbReference type="ARBA" id="ARBA00008987"/>
    </source>
</evidence>
<dbReference type="PANTHER" id="PTHR12452:SF0">
    <property type="entry name" value="THIOREDOXIN DOMAIN-CONTAINING PROTEIN 17"/>
    <property type="match status" value="1"/>
</dbReference>
<dbReference type="EMBL" id="CAJVPY010011351">
    <property type="protein sequence ID" value="CAG8726363.1"/>
    <property type="molecule type" value="Genomic_DNA"/>
</dbReference>
<dbReference type="InterPro" id="IPR045108">
    <property type="entry name" value="TXNDC17-like"/>
</dbReference>
<dbReference type="OrthoDB" id="78947at2759"/>
<proteinExistence type="inferred from homology"/>
<dbReference type="SUPFAM" id="SSF52833">
    <property type="entry name" value="Thioredoxin-like"/>
    <property type="match status" value="1"/>
</dbReference>
<gene>
    <name evidence="3" type="ORF">DERYTH_LOCUS14748</name>
</gene>
<accession>A0A9N9I8K8</accession>
<dbReference type="GO" id="GO:0005829">
    <property type="term" value="C:cytosol"/>
    <property type="evidence" value="ECO:0007669"/>
    <property type="project" value="TreeGrafter"/>
</dbReference>
<dbReference type="PANTHER" id="PTHR12452">
    <property type="entry name" value="42-9-9 PROTEIN-RELATED"/>
    <property type="match status" value="1"/>
</dbReference>